<keyword evidence="1" id="KW-0472">Membrane</keyword>
<dbReference type="AlphaFoldDB" id="A0A1J6L2A5"/>
<keyword evidence="3" id="KW-1185">Reference proteome</keyword>
<evidence type="ECO:0000313" key="3">
    <source>
        <dbReference type="Proteomes" id="UP000187609"/>
    </source>
</evidence>
<sequence>LLYSDTGFSGLLFSFALPLICRRGTIWVCWSDLCISLGSSIHVFYLVYSPLNKDFSKITAFRA</sequence>
<feature type="non-terminal residue" evidence="2">
    <location>
        <position position="63"/>
    </location>
</feature>
<organism evidence="2 3">
    <name type="scientific">Nicotiana attenuata</name>
    <name type="common">Coyote tobacco</name>
    <dbReference type="NCBI Taxonomy" id="49451"/>
    <lineage>
        <taxon>Eukaryota</taxon>
        <taxon>Viridiplantae</taxon>
        <taxon>Streptophyta</taxon>
        <taxon>Embryophyta</taxon>
        <taxon>Tracheophyta</taxon>
        <taxon>Spermatophyta</taxon>
        <taxon>Magnoliopsida</taxon>
        <taxon>eudicotyledons</taxon>
        <taxon>Gunneridae</taxon>
        <taxon>Pentapetalae</taxon>
        <taxon>asterids</taxon>
        <taxon>lamiids</taxon>
        <taxon>Solanales</taxon>
        <taxon>Solanaceae</taxon>
        <taxon>Nicotianoideae</taxon>
        <taxon>Nicotianeae</taxon>
        <taxon>Nicotiana</taxon>
    </lineage>
</organism>
<accession>A0A1J6L2A5</accession>
<keyword evidence="1" id="KW-0812">Transmembrane</keyword>
<name>A0A1J6L2A5_NICAT</name>
<proteinExistence type="predicted"/>
<dbReference type="EMBL" id="MJEQ01002243">
    <property type="protein sequence ID" value="OIT27887.1"/>
    <property type="molecule type" value="Genomic_DNA"/>
</dbReference>
<feature type="non-terminal residue" evidence="2">
    <location>
        <position position="1"/>
    </location>
</feature>
<protein>
    <submittedName>
        <fullName evidence="2">Uncharacterized protein</fullName>
    </submittedName>
</protein>
<dbReference type="Proteomes" id="UP000187609">
    <property type="component" value="Unassembled WGS sequence"/>
</dbReference>
<keyword evidence="1" id="KW-1133">Transmembrane helix</keyword>
<gene>
    <name evidence="2" type="ORF">A4A49_65459</name>
</gene>
<evidence type="ECO:0000313" key="2">
    <source>
        <dbReference type="EMBL" id="OIT27887.1"/>
    </source>
</evidence>
<reference evidence="2" key="1">
    <citation type="submission" date="2016-11" db="EMBL/GenBank/DDBJ databases">
        <title>The genome of Nicotiana attenuata.</title>
        <authorList>
            <person name="Xu S."/>
            <person name="Brockmoeller T."/>
            <person name="Gaquerel E."/>
            <person name="Navarro A."/>
            <person name="Kuhl H."/>
            <person name="Gase K."/>
            <person name="Ling Z."/>
            <person name="Zhou W."/>
            <person name="Kreitzer C."/>
            <person name="Stanke M."/>
            <person name="Tang H."/>
            <person name="Lyons E."/>
            <person name="Pandey P."/>
            <person name="Pandey S.P."/>
            <person name="Timmermann B."/>
            <person name="Baldwin I.T."/>
        </authorList>
    </citation>
    <scope>NUCLEOTIDE SEQUENCE [LARGE SCALE GENOMIC DNA]</scope>
    <source>
        <strain evidence="2">UT</strain>
    </source>
</reference>
<comment type="caution">
    <text evidence="2">The sequence shown here is derived from an EMBL/GenBank/DDBJ whole genome shotgun (WGS) entry which is preliminary data.</text>
</comment>
<evidence type="ECO:0000256" key="1">
    <source>
        <dbReference type="SAM" id="Phobius"/>
    </source>
</evidence>
<feature type="transmembrane region" description="Helical" evidence="1">
    <location>
        <begin position="25"/>
        <end position="48"/>
    </location>
</feature>